<comment type="caution">
    <text evidence="2">The sequence shown here is derived from an EMBL/GenBank/DDBJ whole genome shotgun (WGS) entry which is preliminary data.</text>
</comment>
<keyword evidence="1" id="KW-0812">Transmembrane</keyword>
<name>A0ABW1VMQ7_9GAMM</name>
<feature type="transmembrane region" description="Helical" evidence="1">
    <location>
        <begin position="12"/>
        <end position="31"/>
    </location>
</feature>
<organism evidence="2 3">
    <name type="scientific">Tatumella punctata</name>
    <dbReference type="NCBI Taxonomy" id="399969"/>
    <lineage>
        <taxon>Bacteria</taxon>
        <taxon>Pseudomonadati</taxon>
        <taxon>Pseudomonadota</taxon>
        <taxon>Gammaproteobacteria</taxon>
        <taxon>Enterobacterales</taxon>
        <taxon>Erwiniaceae</taxon>
        <taxon>Tatumella</taxon>
    </lineage>
</organism>
<protein>
    <submittedName>
        <fullName evidence="2">Uncharacterized protein</fullName>
    </submittedName>
</protein>
<proteinExistence type="predicted"/>
<dbReference type="EMBL" id="JBHSUC010000005">
    <property type="protein sequence ID" value="MFC6361783.1"/>
    <property type="molecule type" value="Genomic_DNA"/>
</dbReference>
<evidence type="ECO:0000313" key="2">
    <source>
        <dbReference type="EMBL" id="MFC6361783.1"/>
    </source>
</evidence>
<keyword evidence="1" id="KW-1133">Transmembrane helix</keyword>
<keyword evidence="3" id="KW-1185">Reference proteome</keyword>
<dbReference type="Proteomes" id="UP001596215">
    <property type="component" value="Unassembled WGS sequence"/>
</dbReference>
<reference evidence="3" key="1">
    <citation type="journal article" date="2019" name="Int. J. Syst. Evol. Microbiol.">
        <title>The Global Catalogue of Microorganisms (GCM) 10K type strain sequencing project: providing services to taxonomists for standard genome sequencing and annotation.</title>
        <authorList>
            <consortium name="The Broad Institute Genomics Platform"/>
            <consortium name="The Broad Institute Genome Sequencing Center for Infectious Disease"/>
            <person name="Wu L."/>
            <person name="Ma J."/>
        </authorList>
    </citation>
    <scope>NUCLEOTIDE SEQUENCE [LARGE SCALE GENOMIC DNA]</scope>
    <source>
        <strain evidence="3">CGMCC 4.1530</strain>
    </source>
</reference>
<evidence type="ECO:0000256" key="1">
    <source>
        <dbReference type="SAM" id="Phobius"/>
    </source>
</evidence>
<keyword evidence="1" id="KW-0472">Membrane</keyword>
<evidence type="ECO:0000313" key="3">
    <source>
        <dbReference type="Proteomes" id="UP001596215"/>
    </source>
</evidence>
<gene>
    <name evidence="2" type="ORF">ACFP73_06650</name>
</gene>
<sequence length="98" mass="10245">MTTILSLLSGGWKWLAAVGGIAAAIAASYFGGKKVGNVQTQAKADVKAAEVQSEQVATVAKQQAYNTVKANDIKQSNASLSDAAARDKLRKSQFNSDD</sequence>
<dbReference type="RefSeq" id="WP_343878279.1">
    <property type="nucleotide sequence ID" value="NZ_BAAAFW010000095.1"/>
</dbReference>
<accession>A0ABW1VMQ7</accession>